<dbReference type="OrthoDB" id="21991at10239"/>
<evidence type="ECO:0000256" key="1">
    <source>
        <dbReference type="SAM" id="Phobius"/>
    </source>
</evidence>
<protein>
    <submittedName>
        <fullName evidence="2">E3 ORFA</fullName>
    </submittedName>
</protein>
<evidence type="ECO:0000313" key="3">
    <source>
        <dbReference type="Proteomes" id="UP000162613"/>
    </source>
</evidence>
<feature type="transmembrane region" description="Helical" evidence="1">
    <location>
        <begin position="359"/>
        <end position="387"/>
    </location>
</feature>
<sequence length="401" mass="45261">MFLTFLLTFCQVVMGSREGTSVSCCVNNTCILELSVSSSATVEWRESFTELPPPCLASQQCRPTSKGLEFSTSYSTDGFFSAFIQEGTYEGQENFQLLYRDVMCPGGRKSLPLQEDEDEDDMPDPSSFHDLFHNDIVVEGTLFESVFLGVPSVYRRYAKVIKWYKNAGSFSATKVAKVLKKPSRSVVNYLPHIATGMSTGNLMINQLKPTTMGHWFALVKIKKQFLVFTFNVTVADWQLPIALNFAAQYQKENNKSIFEDAPDFLGKFRNYTWILYEKIEQDKQYFLIVCNTSSYFPDCLGRISPAKDSFLFGESPRYPYIMVFTFLARRETLPAHAAALAAPPTTGAIMDPEGHLQMLMYSSLGVLAFSMAFAICIICGVCCCTVWHNRQKTLYFPTPQL</sequence>
<keyword evidence="3" id="KW-1185">Reference proteome</keyword>
<organism evidence="2 3">
    <name type="scientific">Skunk adenovirus 1</name>
    <dbReference type="NCBI Taxonomy" id="2698728"/>
    <lineage>
        <taxon>Viruses</taxon>
        <taxon>Varidnaviria</taxon>
        <taxon>Bamfordvirae</taxon>
        <taxon>Preplasmiviricota</taxon>
        <taxon>Polisuviricotina</taxon>
        <taxon>Pharingeaviricetes</taxon>
        <taxon>Rowavirales</taxon>
        <taxon>Adenoviridae</taxon>
        <taxon>Mastadenovirus</taxon>
        <taxon>Mastadenovirus trianonense</taxon>
        <taxon>Skunk mastadenovirus A</taxon>
    </lineage>
</organism>
<proteinExistence type="predicted"/>
<keyword evidence="1" id="KW-0812">Transmembrane</keyword>
<dbReference type="GeneID" id="25396038"/>
<dbReference type="EMBL" id="KP238322">
    <property type="protein sequence ID" value="AKC34858.1"/>
    <property type="molecule type" value="Genomic_DNA"/>
</dbReference>
<gene>
    <name evidence="2" type="primary">22</name>
</gene>
<keyword evidence="1" id="KW-0472">Membrane</keyword>
<reference evidence="2 3" key="1">
    <citation type="journal article" date="2015" name="Virology">
        <title>Characterization of a novel adenovirus isolated from a skunk.</title>
        <authorList>
            <person name="Kozak R.A."/>
            <person name="Ackford J.G."/>
            <person name="Slaine P."/>
            <person name="Li A."/>
            <person name="Carman S."/>
            <person name="Campbell D."/>
            <person name="Welch M.K."/>
            <person name="Kropinski A.M."/>
            <person name="Nagy E."/>
        </authorList>
    </citation>
    <scope>NUCLEOTIDE SEQUENCE [LARGE SCALE GENOMIC DNA]</scope>
    <source>
        <strain evidence="2">SkAdV-PB1</strain>
    </source>
</reference>
<dbReference type="Proteomes" id="UP000162613">
    <property type="component" value="Segment"/>
</dbReference>
<accession>A0A0K0MGD3</accession>
<keyword evidence="1" id="KW-1133">Transmembrane helix</keyword>
<evidence type="ECO:0000313" key="2">
    <source>
        <dbReference type="EMBL" id="AKC34858.1"/>
    </source>
</evidence>
<dbReference type="RefSeq" id="YP_009162604.1">
    <property type="nucleotide sequence ID" value="NC_027708.1"/>
</dbReference>
<name>A0A0K0MGD3_9ADEN</name>
<dbReference type="KEGG" id="vg:25396038"/>